<sequence length="82" mass="9827">MDFWYTVRNVYDKNDNDGLSWKRCLEWSKLTHLKEVISLDASFHLNLFCHSYVTVIVADDARNVKFIKCTFIEKKCLFIVYQ</sequence>
<evidence type="ECO:0000313" key="1">
    <source>
        <dbReference type="EMBL" id="SHE47226.1"/>
    </source>
</evidence>
<accession>A0A1M4TS43</accession>
<gene>
    <name evidence="1" type="ORF">SAMN04488522_101296</name>
</gene>
<dbReference type="Proteomes" id="UP000184287">
    <property type="component" value="Unassembled WGS sequence"/>
</dbReference>
<evidence type="ECO:0000313" key="2">
    <source>
        <dbReference type="Proteomes" id="UP000184287"/>
    </source>
</evidence>
<reference evidence="2" key="1">
    <citation type="submission" date="2016-11" db="EMBL/GenBank/DDBJ databases">
        <authorList>
            <person name="Varghese N."/>
            <person name="Submissions S."/>
        </authorList>
    </citation>
    <scope>NUCLEOTIDE SEQUENCE [LARGE SCALE GENOMIC DNA]</scope>
    <source>
        <strain evidence="2">DSM 16990</strain>
    </source>
</reference>
<dbReference type="EMBL" id="FQUQ01000001">
    <property type="protein sequence ID" value="SHE47226.1"/>
    <property type="molecule type" value="Genomic_DNA"/>
</dbReference>
<dbReference type="STRING" id="288992.SAMN04488522_101296"/>
<proteinExistence type="predicted"/>
<organism evidence="1 2">
    <name type="scientific">Pedobacter caeni</name>
    <dbReference type="NCBI Taxonomy" id="288992"/>
    <lineage>
        <taxon>Bacteria</taxon>
        <taxon>Pseudomonadati</taxon>
        <taxon>Bacteroidota</taxon>
        <taxon>Sphingobacteriia</taxon>
        <taxon>Sphingobacteriales</taxon>
        <taxon>Sphingobacteriaceae</taxon>
        <taxon>Pedobacter</taxon>
    </lineage>
</organism>
<keyword evidence="2" id="KW-1185">Reference proteome</keyword>
<protein>
    <submittedName>
        <fullName evidence="1">Uncharacterized protein</fullName>
    </submittedName>
</protein>
<name>A0A1M4TS43_9SPHI</name>
<dbReference type="AlphaFoldDB" id="A0A1M4TS43"/>